<feature type="domain" description="SH3b" evidence="3">
    <location>
        <begin position="211"/>
        <end position="276"/>
    </location>
</feature>
<dbReference type="InterPro" id="IPR036028">
    <property type="entry name" value="SH3-like_dom_sf"/>
</dbReference>
<accession>A0AB37HLG1</accession>
<reference evidence="4 5" key="1">
    <citation type="submission" date="2020-12" db="EMBL/GenBank/DDBJ databases">
        <title>Taxonomic evaluation of the Bacillus sporothermodurans group of bacteria based on whole genome sequences.</title>
        <authorList>
            <person name="Fiedler G."/>
            <person name="Herbstmann A.-D."/>
            <person name="Doll E."/>
            <person name="Wenning M."/>
            <person name="Brinks E."/>
            <person name="Kabisch J."/>
            <person name="Breitenwieser F."/>
            <person name="Lappann M."/>
            <person name="Boehnlein C."/>
            <person name="Franz C."/>
        </authorList>
    </citation>
    <scope>NUCLEOTIDE SEQUENCE [LARGE SCALE GENOMIC DNA]</scope>
    <source>
        <strain evidence="4 5">DSM 10599</strain>
    </source>
</reference>
<feature type="compositionally biased region" description="Low complexity" evidence="1">
    <location>
        <begin position="353"/>
        <end position="371"/>
    </location>
</feature>
<dbReference type="InterPro" id="IPR003646">
    <property type="entry name" value="SH3-like_bac-type"/>
</dbReference>
<dbReference type="Gene3D" id="2.30.30.40">
    <property type="entry name" value="SH3 Domains"/>
    <property type="match status" value="8"/>
</dbReference>
<dbReference type="Proteomes" id="UP000595512">
    <property type="component" value="Chromosome"/>
</dbReference>
<dbReference type="Gene3D" id="1.10.530.10">
    <property type="match status" value="1"/>
</dbReference>
<proteinExistence type="predicted"/>
<dbReference type="EMBL" id="CP066701">
    <property type="protein sequence ID" value="QQX27217.1"/>
    <property type="molecule type" value="Genomic_DNA"/>
</dbReference>
<protein>
    <submittedName>
        <fullName evidence="4">SH3 domain-containing protein</fullName>
    </submittedName>
</protein>
<feature type="domain" description="SH3b" evidence="3">
    <location>
        <begin position="527"/>
        <end position="592"/>
    </location>
</feature>
<dbReference type="InterPro" id="IPR002901">
    <property type="entry name" value="MGlyc_endo_b_GlcNAc-like_dom"/>
</dbReference>
<dbReference type="SMART" id="SM00047">
    <property type="entry name" value="LYZ2"/>
    <property type="match status" value="1"/>
</dbReference>
<dbReference type="PANTHER" id="PTHR34408:SF1">
    <property type="entry name" value="GLYCOSYL HYDROLASE FAMILY 19 DOMAIN-CONTAINING PROTEIN HI_1415"/>
    <property type="match status" value="1"/>
</dbReference>
<dbReference type="RefSeq" id="WP_107920956.1">
    <property type="nucleotide sequence ID" value="NZ_CP066701.1"/>
</dbReference>
<keyword evidence="2" id="KW-0732">Signal</keyword>
<evidence type="ECO:0000256" key="2">
    <source>
        <dbReference type="SAM" id="SignalP"/>
    </source>
</evidence>
<feature type="domain" description="SH3b" evidence="3">
    <location>
        <begin position="124"/>
        <end position="189"/>
    </location>
</feature>
<feature type="chain" id="PRO_5044248892" evidence="2">
    <location>
        <begin position="20"/>
        <end position="907"/>
    </location>
</feature>
<name>A0AB37HLG1_9BACI</name>
<gene>
    <name evidence="4" type="ORF">JGZ69_10950</name>
</gene>
<evidence type="ECO:0000259" key="3">
    <source>
        <dbReference type="PROSITE" id="PS51781"/>
    </source>
</evidence>
<evidence type="ECO:0000256" key="1">
    <source>
        <dbReference type="SAM" id="MobiDB-lite"/>
    </source>
</evidence>
<dbReference type="KEGG" id="hspo:JGZ69_10950"/>
<dbReference type="SMART" id="SM00287">
    <property type="entry name" value="SH3b"/>
    <property type="match status" value="8"/>
</dbReference>
<organism evidence="4 5">
    <name type="scientific">Heyndrickxia sporothermodurans</name>
    <dbReference type="NCBI Taxonomy" id="46224"/>
    <lineage>
        <taxon>Bacteria</taxon>
        <taxon>Bacillati</taxon>
        <taxon>Bacillota</taxon>
        <taxon>Bacilli</taxon>
        <taxon>Bacillales</taxon>
        <taxon>Bacillaceae</taxon>
        <taxon>Heyndrickxia</taxon>
    </lineage>
</organism>
<feature type="region of interest" description="Disordered" evidence="1">
    <location>
        <begin position="351"/>
        <end position="371"/>
    </location>
</feature>
<dbReference type="AlphaFoldDB" id="A0AB37HLG1"/>
<evidence type="ECO:0000313" key="4">
    <source>
        <dbReference type="EMBL" id="QQX27217.1"/>
    </source>
</evidence>
<dbReference type="Pfam" id="PF08239">
    <property type="entry name" value="SH3_3"/>
    <property type="match status" value="7"/>
</dbReference>
<feature type="domain" description="SH3b" evidence="3">
    <location>
        <begin position="444"/>
        <end position="509"/>
    </location>
</feature>
<dbReference type="SUPFAM" id="SSF50044">
    <property type="entry name" value="SH3-domain"/>
    <property type="match status" value="2"/>
</dbReference>
<dbReference type="PROSITE" id="PS51781">
    <property type="entry name" value="SH3B"/>
    <property type="match status" value="8"/>
</dbReference>
<dbReference type="Pfam" id="PF01832">
    <property type="entry name" value="Glucosaminidase"/>
    <property type="match status" value="1"/>
</dbReference>
<feature type="domain" description="SH3b" evidence="3">
    <location>
        <begin position="39"/>
        <end position="102"/>
    </location>
</feature>
<sequence length="907" mass="96857">MKKSVIIPGLCFAALSTIAFEKTVLAAEPPSVLTSQNVVKSVNVDAGSTLNVRSKPSTNASIIMKLVKGTNVTVLSESKGWSKIQANGKTGYVSSKYLAVNTRKPSSVSKPTTNPPKKPSSAKTVTKYVEVDAGSSLNMRNKAATNGTIIAKLAKGAKVTVLSESNGWSKIQANGKTGYVSSKYLAVNTRKPSSISKPTTNPPKKPSSAKTVTKYVEVDAGSSLNMRNKAATNGTIIAKLAKGAKVTVLSESNGWSKIQANGKTGYVSSKFLTDKKVQSKPKEKTPAKTVTKYVDVDTDSTLNMRSKASTSGSIVAKLKKGTKVTVQSESNGWSKITASGKTGYVSSKYLTDKNTQSKPTKNPPKQTTPTKTVTKYVEVDAGSTLNMRNKASTSGSIVAKLKKGIEVTVLSESNGWSKITVNGKTGYVSSQYLVTSKQTETTTPKTKYVNIASVSGISMYASPSTNASVIVNIGKGVAVLVYSESNGWSKIKVYDQIGYVKSELLSATKPISNNNDQGNQNGGVATGTIMYVNVDAGTNLNMRSSASTNGTIIAKLTRGTAVTFLSESNGWAKITANGKTGYVSAKFLTTKLQNANKDSKTTYSEYNLTLDEMVKIQMAANPQTDNKYRTYIREDALKLNSSSKPTVGVVQGSGWNVRGGAGTNFWSVGQVSKGTSLTILSSKKGSDGYTWYEVKYNKTWVNASPDDIKYYLDPSNFVNDPIKSLQFINLSKTTNVQAAEVNDRILAGKGILSGKASAFITAGNTYGINELYLISHALLETGNGKSTLANGVKVNGKTVYNMYGIGAFDSDPVKAGANFAYNAGWFTPEQAIIGGAEFIAKGYINAGQNTLYKMRWNPDAASSSRKATHQYATDIGWAVKQIAQIHNLYSLVSSYSLIFDIPVYRIL</sequence>
<feature type="domain" description="SH3b" evidence="3">
    <location>
        <begin position="289"/>
        <end position="354"/>
    </location>
</feature>
<feature type="domain" description="SH3b" evidence="3">
    <location>
        <begin position="372"/>
        <end position="437"/>
    </location>
</feature>
<evidence type="ECO:0000313" key="5">
    <source>
        <dbReference type="Proteomes" id="UP000595512"/>
    </source>
</evidence>
<feature type="signal peptide" evidence="2">
    <location>
        <begin position="1"/>
        <end position="19"/>
    </location>
</feature>
<feature type="region of interest" description="Disordered" evidence="1">
    <location>
        <begin position="103"/>
        <end position="123"/>
    </location>
</feature>
<dbReference type="PANTHER" id="PTHR34408">
    <property type="entry name" value="FAMILY PROTEIN, PUTATIVE-RELATED"/>
    <property type="match status" value="1"/>
</dbReference>
<feature type="domain" description="SH3b" evidence="3">
    <location>
        <begin position="645"/>
        <end position="721"/>
    </location>
</feature>
<dbReference type="GO" id="GO:0004040">
    <property type="term" value="F:amidase activity"/>
    <property type="evidence" value="ECO:0007669"/>
    <property type="project" value="InterPro"/>
</dbReference>
<dbReference type="InterPro" id="IPR052354">
    <property type="entry name" value="Cell_Wall_Dynamics_Protein"/>
</dbReference>